<dbReference type="EMBL" id="CAJPIN010057587">
    <property type="protein sequence ID" value="CAG2066686.1"/>
    <property type="molecule type" value="Genomic_DNA"/>
</dbReference>
<accession>A0ABN7PFY4</accession>
<proteinExistence type="predicted"/>
<protein>
    <submittedName>
        <fullName evidence="1">Uncharacterized protein</fullName>
    </submittedName>
</protein>
<feature type="non-terminal residue" evidence="1">
    <location>
        <position position="1"/>
    </location>
</feature>
<evidence type="ECO:0000313" key="1">
    <source>
        <dbReference type="EMBL" id="CAG2066686.1"/>
    </source>
</evidence>
<keyword evidence="2" id="KW-1185">Reference proteome</keyword>
<evidence type="ECO:0000313" key="2">
    <source>
        <dbReference type="Proteomes" id="UP001153148"/>
    </source>
</evidence>
<name>A0ABN7PFY4_TIMPD</name>
<organism evidence="1 2">
    <name type="scientific">Timema podura</name>
    <name type="common">Walking stick</name>
    <dbReference type="NCBI Taxonomy" id="61482"/>
    <lineage>
        <taxon>Eukaryota</taxon>
        <taxon>Metazoa</taxon>
        <taxon>Ecdysozoa</taxon>
        <taxon>Arthropoda</taxon>
        <taxon>Hexapoda</taxon>
        <taxon>Insecta</taxon>
        <taxon>Pterygota</taxon>
        <taxon>Neoptera</taxon>
        <taxon>Polyneoptera</taxon>
        <taxon>Phasmatodea</taxon>
        <taxon>Timematodea</taxon>
        <taxon>Timematoidea</taxon>
        <taxon>Timematidae</taxon>
        <taxon>Timema</taxon>
    </lineage>
</organism>
<gene>
    <name evidence="1" type="ORF">TPAB3V08_LOCUS13629</name>
</gene>
<reference evidence="1" key="1">
    <citation type="submission" date="2021-03" db="EMBL/GenBank/DDBJ databases">
        <authorList>
            <person name="Tran Van P."/>
        </authorList>
    </citation>
    <scope>NUCLEOTIDE SEQUENCE</scope>
</reference>
<comment type="caution">
    <text evidence="1">The sequence shown here is derived from an EMBL/GenBank/DDBJ whole genome shotgun (WGS) entry which is preliminary data.</text>
</comment>
<dbReference type="Proteomes" id="UP001153148">
    <property type="component" value="Unassembled WGS sequence"/>
</dbReference>
<sequence length="124" mass="13485">VIRRCDASLDAYQDSSVCYLASGLQDPLCTSSRTSGDSSATNSSSVNPGLDLVLVIDTAWDFTYIQQLLSLVMREIQVDQYFSNITVLAGSNLVPLVNSTNSHSVFFSNLTQANYSSGKYVQLD</sequence>